<evidence type="ECO:0000313" key="3">
    <source>
        <dbReference type="EMBL" id="OGI58647.1"/>
    </source>
</evidence>
<dbReference type="PANTHER" id="PTHR35894">
    <property type="entry name" value="GENERAL SECRETION PATHWAY PROTEIN A-RELATED"/>
    <property type="match status" value="1"/>
</dbReference>
<dbReference type="AlphaFoldDB" id="A0A1F6UMQ4"/>
<dbReference type="SUPFAM" id="SSF52540">
    <property type="entry name" value="P-loop containing nucleoside triphosphate hydrolases"/>
    <property type="match status" value="1"/>
</dbReference>
<evidence type="ECO:0000313" key="4">
    <source>
        <dbReference type="Proteomes" id="UP000177950"/>
    </source>
</evidence>
<gene>
    <name evidence="3" type="ORF">A2V58_08215</name>
</gene>
<dbReference type="Pfam" id="PF13401">
    <property type="entry name" value="AAA_22"/>
    <property type="match status" value="1"/>
</dbReference>
<feature type="region of interest" description="Disordered" evidence="1">
    <location>
        <begin position="337"/>
        <end position="361"/>
    </location>
</feature>
<accession>A0A1F6UMQ4</accession>
<protein>
    <recommendedName>
        <fullName evidence="2">AAA+ ATPase domain-containing protein</fullName>
    </recommendedName>
</protein>
<organism evidence="3 4">
    <name type="scientific">Candidatus Muproteobacteria bacterium RBG_19FT_COMBO_61_10</name>
    <dbReference type="NCBI Taxonomy" id="1817761"/>
    <lineage>
        <taxon>Bacteria</taxon>
        <taxon>Pseudomonadati</taxon>
        <taxon>Pseudomonadota</taxon>
        <taxon>Candidatus Muproteobacteria</taxon>
    </lineage>
</organism>
<dbReference type="InterPro" id="IPR049945">
    <property type="entry name" value="AAA_22"/>
</dbReference>
<comment type="caution">
    <text evidence="3">The sequence shown here is derived from an EMBL/GenBank/DDBJ whole genome shotgun (WGS) entry which is preliminary data.</text>
</comment>
<dbReference type="GO" id="GO:0016887">
    <property type="term" value="F:ATP hydrolysis activity"/>
    <property type="evidence" value="ECO:0007669"/>
    <property type="project" value="InterPro"/>
</dbReference>
<dbReference type="Proteomes" id="UP000177950">
    <property type="component" value="Unassembled WGS sequence"/>
</dbReference>
<evidence type="ECO:0000259" key="2">
    <source>
        <dbReference type="SMART" id="SM00382"/>
    </source>
</evidence>
<dbReference type="SMART" id="SM00382">
    <property type="entry name" value="AAA"/>
    <property type="match status" value="1"/>
</dbReference>
<dbReference type="Gene3D" id="3.40.50.300">
    <property type="entry name" value="P-loop containing nucleotide triphosphate hydrolases"/>
    <property type="match status" value="1"/>
</dbReference>
<dbReference type="InterPro" id="IPR003593">
    <property type="entry name" value="AAA+_ATPase"/>
</dbReference>
<feature type="domain" description="AAA+ ATPase" evidence="2">
    <location>
        <begin position="42"/>
        <end position="192"/>
    </location>
</feature>
<dbReference type="InterPro" id="IPR052026">
    <property type="entry name" value="ExeA_AAA_ATPase_DNA-bind"/>
</dbReference>
<sequence>MYLKYFNLKEHPFQLTPDSDFLYMSESHARAKAYMDYTIWNRDGFVVVTGEVGAGKTTLIQKLLSEFDENILVAKIFQTQLDEVEFLQAVLVEFGFNPFNAKKVELLDMLSTFLVESFLQSKQLILIVDEAQNLGKKVLEEIRMLSGLETQKEKILHVILVGQPELNHLLESSDMDQLAQRVRLRCHISALSQEEMLHYIAHRLNVAGADNANLFQPEAIALIYTYTGGIPRLINTLCDTALTCAYTDEVQTVTADVVKTAIAELQWRPYQERMKARAEKKPPAATAKPNGSLEELLDSNRRCLVSLADKLERLEPSASALNEIVRKMKNIETILQRIAGGEPEKGEKKSAKNKHGAASSS</sequence>
<dbReference type="InterPro" id="IPR027417">
    <property type="entry name" value="P-loop_NTPase"/>
</dbReference>
<dbReference type="EMBL" id="MFSV01000063">
    <property type="protein sequence ID" value="OGI58647.1"/>
    <property type="molecule type" value="Genomic_DNA"/>
</dbReference>
<dbReference type="PANTHER" id="PTHR35894:SF1">
    <property type="entry name" value="PHOSPHORIBULOKINASE _ URIDINE KINASE FAMILY"/>
    <property type="match status" value="1"/>
</dbReference>
<proteinExistence type="predicted"/>
<evidence type="ECO:0000256" key="1">
    <source>
        <dbReference type="SAM" id="MobiDB-lite"/>
    </source>
</evidence>
<reference evidence="3 4" key="1">
    <citation type="journal article" date="2016" name="Nat. Commun.">
        <title>Thousands of microbial genomes shed light on interconnected biogeochemical processes in an aquifer system.</title>
        <authorList>
            <person name="Anantharaman K."/>
            <person name="Brown C.T."/>
            <person name="Hug L.A."/>
            <person name="Sharon I."/>
            <person name="Castelle C.J."/>
            <person name="Probst A.J."/>
            <person name="Thomas B.C."/>
            <person name="Singh A."/>
            <person name="Wilkins M.J."/>
            <person name="Karaoz U."/>
            <person name="Brodie E.L."/>
            <person name="Williams K.H."/>
            <person name="Hubbard S.S."/>
            <person name="Banfield J.F."/>
        </authorList>
    </citation>
    <scope>NUCLEOTIDE SEQUENCE [LARGE SCALE GENOMIC DNA]</scope>
</reference>
<name>A0A1F6UMQ4_9PROT</name>